<dbReference type="Proteomes" id="UP001146120">
    <property type="component" value="Unassembled WGS sequence"/>
</dbReference>
<reference evidence="1" key="1">
    <citation type="submission" date="2022-11" db="EMBL/GenBank/DDBJ databases">
        <authorList>
            <person name="Morgan W.R."/>
            <person name="Tartar A."/>
        </authorList>
    </citation>
    <scope>NUCLEOTIDE SEQUENCE</scope>
    <source>
        <strain evidence="1">ARSEF 373</strain>
    </source>
</reference>
<evidence type="ECO:0000313" key="2">
    <source>
        <dbReference type="Proteomes" id="UP001146120"/>
    </source>
</evidence>
<dbReference type="AlphaFoldDB" id="A0AAV2YQ45"/>
<protein>
    <submittedName>
        <fullName evidence="1">Uncharacterized protein</fullName>
    </submittedName>
</protein>
<organism evidence="1 2">
    <name type="scientific">Lagenidium giganteum</name>
    <dbReference type="NCBI Taxonomy" id="4803"/>
    <lineage>
        <taxon>Eukaryota</taxon>
        <taxon>Sar</taxon>
        <taxon>Stramenopiles</taxon>
        <taxon>Oomycota</taxon>
        <taxon>Peronosporomycetes</taxon>
        <taxon>Pythiales</taxon>
        <taxon>Pythiaceae</taxon>
    </lineage>
</organism>
<gene>
    <name evidence="1" type="ORF">N0F65_005780</name>
</gene>
<reference evidence="1" key="2">
    <citation type="journal article" date="2023" name="Microbiol Resour">
        <title>Decontamination and Annotation of the Draft Genome Sequence of the Oomycete Lagenidium giganteum ARSEF 373.</title>
        <authorList>
            <person name="Morgan W.R."/>
            <person name="Tartar A."/>
        </authorList>
    </citation>
    <scope>NUCLEOTIDE SEQUENCE</scope>
    <source>
        <strain evidence="1">ARSEF 373</strain>
    </source>
</reference>
<sequence>MESGFQTRDKYGQPITHHLTTTTAISRALVSNASLSTSQKRPVDMDTK</sequence>
<comment type="caution">
    <text evidence="1">The sequence shown here is derived from an EMBL/GenBank/DDBJ whole genome shotgun (WGS) entry which is preliminary data.</text>
</comment>
<dbReference type="EMBL" id="DAKRPA010000156">
    <property type="protein sequence ID" value="DAZ96782.1"/>
    <property type="molecule type" value="Genomic_DNA"/>
</dbReference>
<accession>A0AAV2YQ45</accession>
<name>A0AAV2YQ45_9STRA</name>
<keyword evidence="2" id="KW-1185">Reference proteome</keyword>
<evidence type="ECO:0000313" key="1">
    <source>
        <dbReference type="EMBL" id="DAZ96782.1"/>
    </source>
</evidence>
<proteinExistence type="predicted"/>